<keyword evidence="3" id="KW-1185">Reference proteome</keyword>
<sequence>MSTPTKFHLLKTRLFAKGSTEGVLPIPRIKAGFKTARGDFPIKTKRKYRPHIERFDWPVTVLGGEDALDQVPMPQIKGVRMRVGDVKVIERKGGLEGMLVSTRPDSLSPFGRKLRTAIFSQLHRLNDSIDWTSATASRDSKLRELESRRREVLQLDAGSRGRKREVGQLGIGSGEADEGVLGIEGSKSPET</sequence>
<dbReference type="Proteomes" id="UP000193986">
    <property type="component" value="Unassembled WGS sequence"/>
</dbReference>
<reference evidence="2 3" key="1">
    <citation type="submission" date="2016-07" db="EMBL/GenBank/DDBJ databases">
        <title>Pervasive Adenine N6-methylation of Active Genes in Fungi.</title>
        <authorList>
            <consortium name="DOE Joint Genome Institute"/>
            <person name="Mondo S.J."/>
            <person name="Dannebaum R.O."/>
            <person name="Kuo R.C."/>
            <person name="Labutti K."/>
            <person name="Haridas S."/>
            <person name="Kuo A."/>
            <person name="Salamov A."/>
            <person name="Ahrendt S.R."/>
            <person name="Lipzen A."/>
            <person name="Sullivan W."/>
            <person name="Andreopoulos W.B."/>
            <person name="Clum A."/>
            <person name="Lindquist E."/>
            <person name="Daum C."/>
            <person name="Ramamoorthy G.K."/>
            <person name="Gryganskyi A."/>
            <person name="Culley D."/>
            <person name="Magnuson J.K."/>
            <person name="James T.Y."/>
            <person name="O'Malley M.A."/>
            <person name="Stajich J.E."/>
            <person name="Spatafora J.W."/>
            <person name="Visel A."/>
            <person name="Grigoriev I.V."/>
        </authorList>
    </citation>
    <scope>NUCLEOTIDE SEQUENCE [LARGE SCALE GENOMIC DNA]</scope>
    <source>
        <strain evidence="2 3">68-887.2</strain>
    </source>
</reference>
<organism evidence="2 3">
    <name type="scientific">Naematelia encephala</name>
    <dbReference type="NCBI Taxonomy" id="71784"/>
    <lineage>
        <taxon>Eukaryota</taxon>
        <taxon>Fungi</taxon>
        <taxon>Dikarya</taxon>
        <taxon>Basidiomycota</taxon>
        <taxon>Agaricomycotina</taxon>
        <taxon>Tremellomycetes</taxon>
        <taxon>Tremellales</taxon>
        <taxon>Naemateliaceae</taxon>
        <taxon>Naematelia</taxon>
    </lineage>
</organism>
<evidence type="ECO:0000313" key="2">
    <source>
        <dbReference type="EMBL" id="ORY35612.1"/>
    </source>
</evidence>
<gene>
    <name evidence="2" type="ORF">BCR39DRAFT_511129</name>
</gene>
<dbReference type="AlphaFoldDB" id="A0A1Y2BLH7"/>
<dbReference type="EMBL" id="MCFC01000001">
    <property type="protein sequence ID" value="ORY35612.1"/>
    <property type="molecule type" value="Genomic_DNA"/>
</dbReference>
<dbReference type="OrthoDB" id="361870at2759"/>
<accession>A0A1Y2BLH7</accession>
<proteinExistence type="predicted"/>
<dbReference type="InParanoid" id="A0A1Y2BLH7"/>
<name>A0A1Y2BLH7_9TREE</name>
<protein>
    <submittedName>
        <fullName evidence="2">Uncharacterized protein</fullName>
    </submittedName>
</protein>
<evidence type="ECO:0000256" key="1">
    <source>
        <dbReference type="SAM" id="MobiDB-lite"/>
    </source>
</evidence>
<comment type="caution">
    <text evidence="2">The sequence shown here is derived from an EMBL/GenBank/DDBJ whole genome shotgun (WGS) entry which is preliminary data.</text>
</comment>
<evidence type="ECO:0000313" key="3">
    <source>
        <dbReference type="Proteomes" id="UP000193986"/>
    </source>
</evidence>
<dbReference type="STRING" id="71784.A0A1Y2BLH7"/>
<feature type="region of interest" description="Disordered" evidence="1">
    <location>
        <begin position="156"/>
        <end position="191"/>
    </location>
</feature>